<evidence type="ECO:0000256" key="3">
    <source>
        <dbReference type="ARBA" id="ARBA00022525"/>
    </source>
</evidence>
<dbReference type="Gene3D" id="2.70.50.70">
    <property type="match status" value="1"/>
</dbReference>
<feature type="domain" description="Auxiliary Activity family 9 catalytic" evidence="6">
    <location>
        <begin position="21"/>
        <end position="258"/>
    </location>
</feature>
<feature type="chain" id="PRO_5025581625" evidence="5">
    <location>
        <begin position="21"/>
        <end position="297"/>
    </location>
</feature>
<comment type="cofactor">
    <cofactor evidence="1">
        <name>Cu(2+)</name>
        <dbReference type="ChEBI" id="CHEBI:29036"/>
    </cofactor>
</comment>
<evidence type="ECO:0000259" key="6">
    <source>
        <dbReference type="Pfam" id="PF03443"/>
    </source>
</evidence>
<protein>
    <submittedName>
        <fullName evidence="7">Lytic polysaccharide monooxygenase</fullName>
    </submittedName>
</protein>
<keyword evidence="8" id="KW-1185">Reference proteome</keyword>
<keyword evidence="4" id="KW-1015">Disulfide bond</keyword>
<accession>A0A6A6T7K0</accession>
<reference evidence="7" key="1">
    <citation type="journal article" date="2020" name="Stud. Mycol.">
        <title>101 Dothideomycetes genomes: a test case for predicting lifestyles and emergence of pathogens.</title>
        <authorList>
            <person name="Haridas S."/>
            <person name="Albert R."/>
            <person name="Binder M."/>
            <person name="Bloem J."/>
            <person name="Labutti K."/>
            <person name="Salamov A."/>
            <person name="Andreopoulos B."/>
            <person name="Baker S."/>
            <person name="Barry K."/>
            <person name="Bills G."/>
            <person name="Bluhm B."/>
            <person name="Cannon C."/>
            <person name="Castanera R."/>
            <person name="Culley D."/>
            <person name="Daum C."/>
            <person name="Ezra D."/>
            <person name="Gonzalez J."/>
            <person name="Henrissat B."/>
            <person name="Kuo A."/>
            <person name="Liang C."/>
            <person name="Lipzen A."/>
            <person name="Lutzoni F."/>
            <person name="Magnuson J."/>
            <person name="Mondo S."/>
            <person name="Nolan M."/>
            <person name="Ohm R."/>
            <person name="Pangilinan J."/>
            <person name="Park H.-J."/>
            <person name="Ramirez L."/>
            <person name="Alfaro M."/>
            <person name="Sun H."/>
            <person name="Tritt A."/>
            <person name="Yoshinaga Y."/>
            <person name="Zwiers L.-H."/>
            <person name="Turgeon B."/>
            <person name="Goodwin S."/>
            <person name="Spatafora J."/>
            <person name="Crous P."/>
            <person name="Grigoriev I."/>
        </authorList>
    </citation>
    <scope>NUCLEOTIDE SEQUENCE</scope>
    <source>
        <strain evidence="7">CBS 122681</strain>
    </source>
</reference>
<evidence type="ECO:0000313" key="8">
    <source>
        <dbReference type="Proteomes" id="UP000799324"/>
    </source>
</evidence>
<evidence type="ECO:0000256" key="2">
    <source>
        <dbReference type="ARBA" id="ARBA00004613"/>
    </source>
</evidence>
<dbReference type="CDD" id="cd21175">
    <property type="entry name" value="LPMO_AA9"/>
    <property type="match status" value="1"/>
</dbReference>
<organism evidence="7 8">
    <name type="scientific">Lophiostoma macrostomum CBS 122681</name>
    <dbReference type="NCBI Taxonomy" id="1314788"/>
    <lineage>
        <taxon>Eukaryota</taxon>
        <taxon>Fungi</taxon>
        <taxon>Dikarya</taxon>
        <taxon>Ascomycota</taxon>
        <taxon>Pezizomycotina</taxon>
        <taxon>Dothideomycetes</taxon>
        <taxon>Pleosporomycetidae</taxon>
        <taxon>Pleosporales</taxon>
        <taxon>Lophiostomataceae</taxon>
        <taxon>Lophiostoma</taxon>
    </lineage>
</organism>
<dbReference type="InterPro" id="IPR049892">
    <property type="entry name" value="AA9"/>
</dbReference>
<evidence type="ECO:0000256" key="5">
    <source>
        <dbReference type="SAM" id="SignalP"/>
    </source>
</evidence>
<gene>
    <name evidence="7" type="ORF">K491DRAFT_412130</name>
</gene>
<comment type="subcellular location">
    <subcellularLocation>
        <location evidence="2">Secreted</location>
    </subcellularLocation>
</comment>
<dbReference type="GO" id="GO:0004497">
    <property type="term" value="F:monooxygenase activity"/>
    <property type="evidence" value="ECO:0007669"/>
    <property type="project" value="UniProtKB-KW"/>
</dbReference>
<dbReference type="PANTHER" id="PTHR33353:SF34">
    <property type="entry name" value="ENDO-BETA-1,4-GLUCANASE D"/>
    <property type="match status" value="1"/>
</dbReference>
<dbReference type="OrthoDB" id="4849160at2759"/>
<proteinExistence type="predicted"/>
<keyword evidence="5" id="KW-0732">Signal</keyword>
<dbReference type="AlphaFoldDB" id="A0A6A6T7K0"/>
<keyword evidence="7" id="KW-0503">Monooxygenase</keyword>
<evidence type="ECO:0000256" key="1">
    <source>
        <dbReference type="ARBA" id="ARBA00001973"/>
    </source>
</evidence>
<dbReference type="EMBL" id="MU004345">
    <property type="protein sequence ID" value="KAF2655740.1"/>
    <property type="molecule type" value="Genomic_DNA"/>
</dbReference>
<sequence length="297" mass="32718">MSKIFATGAVLAAIFSQVAGHTYVEEWDVGGQTYPGFYLDSKHDPGNKSPAWWTNQGWGYQPVYGSSINKPDIIAHIDASPSPYTAEAKAGSDVTVTWHHTGSCGGGENGWDCSHHGWTATYLAKCDGDCKDADKESLEFFNIDQHGLIDYPEGTRYSESEDGKPEGYPGFWATDKIFYEDDNKHTFTIPQDIPSGNYVIRTEVMSVHNNGDISERQFWPQAFNVKVTGGSGTTVPAGKKGTELYSAKDTLLAWDLYWHTAGKTVPKFTQSDDIPLVSVATNSAATKVRRHARDFKN</sequence>
<name>A0A6A6T7K0_9PLEO</name>
<keyword evidence="3" id="KW-0964">Secreted</keyword>
<dbReference type="Proteomes" id="UP000799324">
    <property type="component" value="Unassembled WGS sequence"/>
</dbReference>
<dbReference type="InterPro" id="IPR005103">
    <property type="entry name" value="AA9_LPMO"/>
</dbReference>
<feature type="signal peptide" evidence="5">
    <location>
        <begin position="1"/>
        <end position="20"/>
    </location>
</feature>
<dbReference type="PANTHER" id="PTHR33353">
    <property type="entry name" value="PUTATIVE (AFU_ORTHOLOGUE AFUA_1G12560)-RELATED"/>
    <property type="match status" value="1"/>
</dbReference>
<dbReference type="Pfam" id="PF03443">
    <property type="entry name" value="AA9"/>
    <property type="match status" value="1"/>
</dbReference>
<dbReference type="GO" id="GO:0005576">
    <property type="term" value="C:extracellular region"/>
    <property type="evidence" value="ECO:0007669"/>
    <property type="project" value="UniProtKB-SubCell"/>
</dbReference>
<keyword evidence="7" id="KW-0560">Oxidoreductase</keyword>
<evidence type="ECO:0000256" key="4">
    <source>
        <dbReference type="ARBA" id="ARBA00023157"/>
    </source>
</evidence>
<evidence type="ECO:0000313" key="7">
    <source>
        <dbReference type="EMBL" id="KAF2655740.1"/>
    </source>
</evidence>